<keyword evidence="1" id="KW-1133">Transmembrane helix</keyword>
<keyword evidence="1" id="KW-0812">Transmembrane</keyword>
<dbReference type="AlphaFoldDB" id="A0A427XF59"/>
<keyword evidence="1" id="KW-0472">Membrane</keyword>
<gene>
    <name evidence="2" type="ORF">EHS24_003058</name>
</gene>
<proteinExistence type="predicted"/>
<organism evidence="2 3">
    <name type="scientific">Apiotrichum porosum</name>
    <dbReference type="NCBI Taxonomy" id="105984"/>
    <lineage>
        <taxon>Eukaryota</taxon>
        <taxon>Fungi</taxon>
        <taxon>Dikarya</taxon>
        <taxon>Basidiomycota</taxon>
        <taxon>Agaricomycotina</taxon>
        <taxon>Tremellomycetes</taxon>
        <taxon>Trichosporonales</taxon>
        <taxon>Trichosporonaceae</taxon>
        <taxon>Apiotrichum</taxon>
    </lineage>
</organism>
<evidence type="ECO:0000313" key="3">
    <source>
        <dbReference type="Proteomes" id="UP000279236"/>
    </source>
</evidence>
<dbReference type="Proteomes" id="UP000279236">
    <property type="component" value="Unassembled WGS sequence"/>
</dbReference>
<dbReference type="RefSeq" id="XP_028472652.1">
    <property type="nucleotide sequence ID" value="XM_028618764.1"/>
</dbReference>
<name>A0A427XF59_9TREE</name>
<feature type="transmembrane region" description="Helical" evidence="1">
    <location>
        <begin position="43"/>
        <end position="64"/>
    </location>
</feature>
<reference evidence="2 3" key="1">
    <citation type="submission" date="2018-11" db="EMBL/GenBank/DDBJ databases">
        <title>Genome sequence of Apiotrichum porosum DSM 27194.</title>
        <authorList>
            <person name="Aliyu H."/>
            <person name="Gorte O."/>
            <person name="Ochsenreither K."/>
        </authorList>
    </citation>
    <scope>NUCLEOTIDE SEQUENCE [LARGE SCALE GENOMIC DNA]</scope>
    <source>
        <strain evidence="2 3">DSM 27194</strain>
    </source>
</reference>
<evidence type="ECO:0000256" key="1">
    <source>
        <dbReference type="SAM" id="Phobius"/>
    </source>
</evidence>
<dbReference type="GeneID" id="39587601"/>
<comment type="caution">
    <text evidence="2">The sequence shown here is derived from an EMBL/GenBank/DDBJ whole genome shotgun (WGS) entry which is preliminary data.</text>
</comment>
<protein>
    <submittedName>
        <fullName evidence="2">Uncharacterized protein</fullName>
    </submittedName>
</protein>
<feature type="transmembrane region" description="Helical" evidence="1">
    <location>
        <begin position="70"/>
        <end position="92"/>
    </location>
</feature>
<keyword evidence="3" id="KW-1185">Reference proteome</keyword>
<evidence type="ECO:0000313" key="2">
    <source>
        <dbReference type="EMBL" id="RSH77505.1"/>
    </source>
</evidence>
<dbReference type="EMBL" id="RSCE01000015">
    <property type="protein sequence ID" value="RSH77505.1"/>
    <property type="molecule type" value="Genomic_DNA"/>
</dbReference>
<accession>A0A427XF59</accession>
<sequence>MRGLPIHDNLENVAATAGASAASPLLGKVAGDVEGLAGLPSQCVLVSATISFFVLLAAAITLGTQYGFCSVAFAVPFSVWVAVLVLVTVRYGKVALEAYRARRVAGFASAVASGAL</sequence>